<dbReference type="WBParaSite" id="nRc.2.0.1.t06753-RA">
    <property type="protein sequence ID" value="nRc.2.0.1.t06753-RA"/>
    <property type="gene ID" value="nRc.2.0.1.g06753"/>
</dbReference>
<sequence length="64" mass="7603">MTISVSAFRFSKPRFRFSCFILWLLKLKDEMDKQGSLSHFVVQEKLDDADQRFEEIDVAMVQLM</sequence>
<proteinExistence type="predicted"/>
<accession>A0A915HZ88</accession>
<protein>
    <submittedName>
        <fullName evidence="2">Uncharacterized protein</fullName>
    </submittedName>
</protein>
<keyword evidence="1" id="KW-1185">Reference proteome</keyword>
<name>A0A915HZ88_ROMCU</name>
<dbReference type="Proteomes" id="UP000887565">
    <property type="component" value="Unplaced"/>
</dbReference>
<evidence type="ECO:0000313" key="1">
    <source>
        <dbReference type="Proteomes" id="UP000887565"/>
    </source>
</evidence>
<evidence type="ECO:0000313" key="2">
    <source>
        <dbReference type="WBParaSite" id="nRc.2.0.1.t06753-RA"/>
    </source>
</evidence>
<reference evidence="2" key="1">
    <citation type="submission" date="2022-11" db="UniProtKB">
        <authorList>
            <consortium name="WormBaseParasite"/>
        </authorList>
    </citation>
    <scope>IDENTIFICATION</scope>
</reference>
<organism evidence="1 2">
    <name type="scientific">Romanomermis culicivorax</name>
    <name type="common">Nematode worm</name>
    <dbReference type="NCBI Taxonomy" id="13658"/>
    <lineage>
        <taxon>Eukaryota</taxon>
        <taxon>Metazoa</taxon>
        <taxon>Ecdysozoa</taxon>
        <taxon>Nematoda</taxon>
        <taxon>Enoplea</taxon>
        <taxon>Dorylaimia</taxon>
        <taxon>Mermithida</taxon>
        <taxon>Mermithoidea</taxon>
        <taxon>Mermithidae</taxon>
        <taxon>Romanomermis</taxon>
    </lineage>
</organism>
<dbReference type="AlphaFoldDB" id="A0A915HZ88"/>